<sequence>MVVRFFFDLEEVIRKEIESRTARTSGKTDMVVKREELMGLQGARPMNLPAPLESTRLLLLLAYPHPPPVDAPQALATN</sequence>
<protein>
    <submittedName>
        <fullName evidence="1">Uncharacterized protein</fullName>
    </submittedName>
</protein>
<evidence type="ECO:0000313" key="2">
    <source>
        <dbReference type="Proteomes" id="UP001196413"/>
    </source>
</evidence>
<accession>A0AAD5MSC0</accession>
<keyword evidence="2" id="KW-1185">Reference proteome</keyword>
<proteinExistence type="predicted"/>
<comment type="caution">
    <text evidence="1">The sequence shown here is derived from an EMBL/GenBank/DDBJ whole genome shotgun (WGS) entry which is preliminary data.</text>
</comment>
<organism evidence="1 2">
    <name type="scientific">Parelaphostrongylus tenuis</name>
    <name type="common">Meningeal worm</name>
    <dbReference type="NCBI Taxonomy" id="148309"/>
    <lineage>
        <taxon>Eukaryota</taxon>
        <taxon>Metazoa</taxon>
        <taxon>Ecdysozoa</taxon>
        <taxon>Nematoda</taxon>
        <taxon>Chromadorea</taxon>
        <taxon>Rhabditida</taxon>
        <taxon>Rhabditina</taxon>
        <taxon>Rhabditomorpha</taxon>
        <taxon>Strongyloidea</taxon>
        <taxon>Metastrongylidae</taxon>
        <taxon>Parelaphostrongylus</taxon>
    </lineage>
</organism>
<dbReference type="AlphaFoldDB" id="A0AAD5MSC0"/>
<dbReference type="EMBL" id="JAHQIW010000686">
    <property type="protein sequence ID" value="KAJ1349529.1"/>
    <property type="molecule type" value="Genomic_DNA"/>
</dbReference>
<name>A0AAD5MSC0_PARTN</name>
<reference evidence="1" key="1">
    <citation type="submission" date="2021-06" db="EMBL/GenBank/DDBJ databases">
        <title>Parelaphostrongylus tenuis whole genome reference sequence.</title>
        <authorList>
            <person name="Garwood T.J."/>
            <person name="Larsen P.A."/>
            <person name="Fountain-Jones N.M."/>
            <person name="Garbe J.R."/>
            <person name="Macchietto M.G."/>
            <person name="Kania S.A."/>
            <person name="Gerhold R.W."/>
            <person name="Richards J.E."/>
            <person name="Wolf T.M."/>
        </authorList>
    </citation>
    <scope>NUCLEOTIDE SEQUENCE</scope>
    <source>
        <strain evidence="1">MNPRO001-30</strain>
        <tissue evidence="1">Meninges</tissue>
    </source>
</reference>
<evidence type="ECO:0000313" key="1">
    <source>
        <dbReference type="EMBL" id="KAJ1349529.1"/>
    </source>
</evidence>
<gene>
    <name evidence="1" type="ORF">KIN20_005118</name>
</gene>
<dbReference type="Proteomes" id="UP001196413">
    <property type="component" value="Unassembled WGS sequence"/>
</dbReference>